<name>A0A1C7MRD0_GRIFR</name>
<sequence>MRSQHPTHRFTGVTSIKVPLFYLSSCFYWRNLGPDVLSSAQTASCSGSVKWPNRARDCIQLERHVFCAEYTPELERYFYRSTAGLSTDYFGAWWGGDLWALSHSALTNHSSPLVLRLTVLVFICMNVQGT</sequence>
<keyword evidence="2" id="KW-1185">Reference proteome</keyword>
<reference evidence="1 2" key="1">
    <citation type="submission" date="2016-03" db="EMBL/GenBank/DDBJ databases">
        <title>Whole genome sequencing of Grifola frondosa 9006-11.</title>
        <authorList>
            <person name="Min B."/>
            <person name="Park H."/>
            <person name="Kim J.-G."/>
            <person name="Cho H."/>
            <person name="Oh Y.-L."/>
            <person name="Kong W.-S."/>
            <person name="Choi I.-G."/>
        </authorList>
    </citation>
    <scope>NUCLEOTIDE SEQUENCE [LARGE SCALE GENOMIC DNA]</scope>
    <source>
        <strain evidence="1 2">9006-11</strain>
    </source>
</reference>
<proteinExistence type="predicted"/>
<comment type="caution">
    <text evidence="1">The sequence shown here is derived from an EMBL/GenBank/DDBJ whole genome shotgun (WGS) entry which is preliminary data.</text>
</comment>
<gene>
    <name evidence="1" type="ORF">A0H81_00176</name>
</gene>
<dbReference type="EMBL" id="LUGG01000001">
    <property type="protein sequence ID" value="OBZ79277.1"/>
    <property type="molecule type" value="Genomic_DNA"/>
</dbReference>
<organism evidence="1 2">
    <name type="scientific">Grifola frondosa</name>
    <name type="common">Maitake</name>
    <name type="synonym">Polyporus frondosus</name>
    <dbReference type="NCBI Taxonomy" id="5627"/>
    <lineage>
        <taxon>Eukaryota</taxon>
        <taxon>Fungi</taxon>
        <taxon>Dikarya</taxon>
        <taxon>Basidiomycota</taxon>
        <taxon>Agaricomycotina</taxon>
        <taxon>Agaricomycetes</taxon>
        <taxon>Polyporales</taxon>
        <taxon>Grifolaceae</taxon>
        <taxon>Grifola</taxon>
    </lineage>
</organism>
<accession>A0A1C7MRD0</accession>
<protein>
    <submittedName>
        <fullName evidence="1">Uncharacterized protein</fullName>
    </submittedName>
</protein>
<dbReference type="AlphaFoldDB" id="A0A1C7MRD0"/>
<dbReference type="Proteomes" id="UP000092993">
    <property type="component" value="Unassembled WGS sequence"/>
</dbReference>
<evidence type="ECO:0000313" key="2">
    <source>
        <dbReference type="Proteomes" id="UP000092993"/>
    </source>
</evidence>
<evidence type="ECO:0000313" key="1">
    <source>
        <dbReference type="EMBL" id="OBZ79277.1"/>
    </source>
</evidence>